<protein>
    <recommendedName>
        <fullName evidence="5">UV radiation resistance-associated gene protein</fullName>
    </recommendedName>
</protein>
<proteinExistence type="predicted"/>
<dbReference type="AlphaFoldDB" id="A0A9Q0DKA9"/>
<evidence type="ECO:0000313" key="4">
    <source>
        <dbReference type="Proteomes" id="UP001148018"/>
    </source>
</evidence>
<keyword evidence="4" id="KW-1185">Reference proteome</keyword>
<dbReference type="GO" id="GO:0035493">
    <property type="term" value="P:SNARE complex assembly"/>
    <property type="evidence" value="ECO:0007669"/>
    <property type="project" value="TreeGrafter"/>
</dbReference>
<evidence type="ECO:0008006" key="5">
    <source>
        <dbReference type="Google" id="ProtNLM"/>
    </source>
</evidence>
<dbReference type="GO" id="GO:0005768">
    <property type="term" value="C:endosome"/>
    <property type="evidence" value="ECO:0007669"/>
    <property type="project" value="TreeGrafter"/>
</dbReference>
<evidence type="ECO:0000256" key="1">
    <source>
        <dbReference type="ARBA" id="ARBA00023054"/>
    </source>
</evidence>
<dbReference type="EMBL" id="JANIIK010000115">
    <property type="protein sequence ID" value="KAJ3589156.1"/>
    <property type="molecule type" value="Genomic_DNA"/>
</dbReference>
<keyword evidence="1" id="KW-0175">Coiled coil</keyword>
<organism evidence="3 4">
    <name type="scientific">Muraenolepis orangiensis</name>
    <name type="common">Patagonian moray cod</name>
    <dbReference type="NCBI Taxonomy" id="630683"/>
    <lineage>
        <taxon>Eukaryota</taxon>
        <taxon>Metazoa</taxon>
        <taxon>Chordata</taxon>
        <taxon>Craniata</taxon>
        <taxon>Vertebrata</taxon>
        <taxon>Euteleostomi</taxon>
        <taxon>Actinopterygii</taxon>
        <taxon>Neopterygii</taxon>
        <taxon>Teleostei</taxon>
        <taxon>Neoteleostei</taxon>
        <taxon>Acanthomorphata</taxon>
        <taxon>Zeiogadaria</taxon>
        <taxon>Gadariae</taxon>
        <taxon>Gadiformes</taxon>
        <taxon>Muraenolepidoidei</taxon>
        <taxon>Muraenolepididae</taxon>
        <taxon>Muraenolepis</taxon>
    </lineage>
</organism>
<reference evidence="3" key="1">
    <citation type="submission" date="2022-07" db="EMBL/GenBank/DDBJ databases">
        <title>Chromosome-level genome of Muraenolepis orangiensis.</title>
        <authorList>
            <person name="Kim J."/>
        </authorList>
    </citation>
    <scope>NUCLEOTIDE SEQUENCE</scope>
    <source>
        <strain evidence="3">KU_S4_2022</strain>
        <tissue evidence="3">Muscle</tissue>
    </source>
</reference>
<accession>A0A9Q0DKA9</accession>
<dbReference type="OrthoDB" id="72772at2759"/>
<feature type="region of interest" description="Disordered" evidence="2">
    <location>
        <begin position="418"/>
        <end position="479"/>
    </location>
</feature>
<evidence type="ECO:0000256" key="2">
    <source>
        <dbReference type="SAM" id="MobiDB-lite"/>
    </source>
</evidence>
<dbReference type="PANTHER" id="PTHR15157">
    <property type="entry name" value="UV RADIATION RESISTANCE-ASSOCIATED GENE PROTEIN"/>
    <property type="match status" value="1"/>
</dbReference>
<dbReference type="GO" id="GO:0000323">
    <property type="term" value="C:lytic vacuole"/>
    <property type="evidence" value="ECO:0007669"/>
    <property type="project" value="TreeGrafter"/>
</dbReference>
<feature type="non-terminal residue" evidence="3">
    <location>
        <position position="1"/>
    </location>
</feature>
<sequence length="542" mass="60978">MSSFAGRDVTNSGVSSTRALHVELTSQQNPTWRSLDFGMLPDLLDTSVSCFVVRIWGGQLQQFQLLIEWKVNLDGLRYTGQQIRSRSPSEIIFGLNDGYYAADLDHKELLERKEPSLLQVDQSSVRNSYSVFSLLRLHTAQRAIKQTQVTVQKIGKEIEEKLRTTAACTERQKKERECMQLCIGVLRSELQRQRKALGRETDLRQKERGQLHRKADASPRRPGLFPRRSGKPTHATQRENRHGGKRGNYLNSNCILYTAAAALLIRVVSDLGNALDTAHIRPDGSFKAALLRSIPKPEQFLKSNAQLTFRCRQLLSELSYIYPITVANQSDYVICGVKLPNSEDFQAKDDGSVAVALGYTAHLVLMISCFLQIPLRYPVIHKGSRSFIKDTITDRLTEKEREHGLECSKREHLGIPRMRRASGWGERERDHEGESGIISDQSPGCEAGSQCAPRCGRSADHSSSTRGHQSPPPSTRTPMLRPTVAAMLVQAVEVRRNEKTTCCAPTGLSPHSLSSRRFPLFPRGERFHFEYGVYLLNKNIAQ</sequence>
<evidence type="ECO:0000313" key="3">
    <source>
        <dbReference type="EMBL" id="KAJ3589156.1"/>
    </source>
</evidence>
<dbReference type="GO" id="GO:0000149">
    <property type="term" value="F:SNARE binding"/>
    <property type="evidence" value="ECO:0007669"/>
    <property type="project" value="TreeGrafter"/>
</dbReference>
<dbReference type="PANTHER" id="PTHR15157:SF5">
    <property type="entry name" value="UV RADIATION RESISTANCE-ASSOCIATED GENE PROTEIN"/>
    <property type="match status" value="1"/>
</dbReference>
<feature type="region of interest" description="Disordered" evidence="2">
    <location>
        <begin position="196"/>
        <end position="245"/>
    </location>
</feature>
<feature type="compositionally biased region" description="Basic and acidic residues" evidence="2">
    <location>
        <begin position="196"/>
        <end position="219"/>
    </location>
</feature>
<gene>
    <name evidence="3" type="ORF">NHX12_010004</name>
</gene>
<dbReference type="Proteomes" id="UP001148018">
    <property type="component" value="Unassembled WGS sequence"/>
</dbReference>
<feature type="compositionally biased region" description="Basic and acidic residues" evidence="2">
    <location>
        <begin position="425"/>
        <end position="434"/>
    </location>
</feature>
<comment type="caution">
    <text evidence="3">The sequence shown here is derived from an EMBL/GenBank/DDBJ whole genome shotgun (WGS) entry which is preliminary data.</text>
</comment>
<name>A0A9Q0DKA9_9TELE</name>